<reference evidence="8 9" key="1">
    <citation type="submission" date="2015-07" db="EMBL/GenBank/DDBJ databases">
        <title>Isolation and Genomic Characterization of a Novel Halophilic Metal-Reducing Deltaproteobacterium from the Deep Subsurface.</title>
        <authorList>
            <person name="Badalamenti J.P."/>
            <person name="Summers Z.M."/>
            <person name="Gralnick J.A."/>
            <person name="Bond D.R."/>
        </authorList>
    </citation>
    <scope>NUCLEOTIDE SEQUENCE [LARGE SCALE GENOMIC DNA]</scope>
    <source>
        <strain evidence="8 9">WTL</strain>
    </source>
</reference>
<gene>
    <name evidence="8" type="ORF">DSOUD_1231</name>
</gene>
<keyword evidence="4" id="KW-0408">Iron</keyword>
<evidence type="ECO:0000256" key="2">
    <source>
        <dbReference type="ARBA" id="ARBA00022691"/>
    </source>
</evidence>
<protein>
    <submittedName>
        <fullName evidence="8">Lipid biosynthesis B12-binding protein/radical SAM protein</fullName>
    </submittedName>
</protein>
<sequence length="454" mass="49630">MSRIFLLSCNVTTEPYPVYPLGMAVVASALQGAGHQVRQFDYLASGRSEEKLREALRAFAPDFVCLSLRNIDNVDSFASERSWYLGLARAQVALIREVTEAPLIVGGPAFSIMPGEILSYIGADYGVAGEGEKAVCDLIEALGRGEEPPRIVSGNAAPLSGEEMVSPLYDQELIDFYVGESGMVNLQTKRGCPHNCSYCTYPALEGNLFRVREPKAVVDDIERIQRDHGAESFFFTDSVFNDAAGHYLLVAEELIRRGTKVRWCGFFRPQGLGRSELSLLKASGLYAVELGTDAASDTTLRALNKGFTFADVLAVNEACVAEELPCSHFIMFGGPGETLETVDEGLANIARLEHAVVFAFSGIRILPGTDLHAQAVREGVLEASAPLLMPTYYFSPGLDPEAMNARILASFQGRRDRIFPPSDGQEKMAVMHRFGYRGILWDKLISYRSAGKKA</sequence>
<dbReference type="Gene3D" id="3.80.30.20">
    <property type="entry name" value="tm_1862 like domain"/>
    <property type="match status" value="1"/>
</dbReference>
<dbReference type="SFLD" id="SFLDS00029">
    <property type="entry name" value="Radical_SAM"/>
    <property type="match status" value="1"/>
</dbReference>
<dbReference type="Pfam" id="PF04055">
    <property type="entry name" value="Radical_SAM"/>
    <property type="match status" value="1"/>
</dbReference>
<dbReference type="InterPro" id="IPR051198">
    <property type="entry name" value="BchE-like"/>
</dbReference>
<evidence type="ECO:0000313" key="9">
    <source>
        <dbReference type="Proteomes" id="UP000057158"/>
    </source>
</evidence>
<dbReference type="InterPro" id="IPR006158">
    <property type="entry name" value="Cobalamin-bd"/>
</dbReference>
<comment type="cofactor">
    <cofactor evidence="1">
        <name>[4Fe-4S] cluster</name>
        <dbReference type="ChEBI" id="CHEBI:49883"/>
    </cofactor>
</comment>
<evidence type="ECO:0000313" key="8">
    <source>
        <dbReference type="EMBL" id="ALC16012.1"/>
    </source>
</evidence>
<dbReference type="PATRIC" id="fig|1603606.3.peg.1346"/>
<dbReference type="Proteomes" id="UP000057158">
    <property type="component" value="Chromosome"/>
</dbReference>
<dbReference type="PANTHER" id="PTHR43409">
    <property type="entry name" value="ANAEROBIC MAGNESIUM-PROTOPORPHYRIN IX MONOMETHYL ESTER CYCLASE-RELATED"/>
    <property type="match status" value="1"/>
</dbReference>
<dbReference type="GO" id="GO:0005829">
    <property type="term" value="C:cytosol"/>
    <property type="evidence" value="ECO:0007669"/>
    <property type="project" value="TreeGrafter"/>
</dbReference>
<dbReference type="PANTHER" id="PTHR43409:SF16">
    <property type="entry name" value="SLR0320 PROTEIN"/>
    <property type="match status" value="1"/>
</dbReference>
<dbReference type="PROSITE" id="PS51918">
    <property type="entry name" value="RADICAL_SAM"/>
    <property type="match status" value="1"/>
</dbReference>
<dbReference type="Gene3D" id="3.40.50.280">
    <property type="entry name" value="Cobalamin-binding domain"/>
    <property type="match status" value="1"/>
</dbReference>
<dbReference type="SFLD" id="SFLDG01082">
    <property type="entry name" value="B12-binding_domain_containing"/>
    <property type="match status" value="1"/>
</dbReference>
<dbReference type="EMBL" id="CP010802">
    <property type="protein sequence ID" value="ALC16012.1"/>
    <property type="molecule type" value="Genomic_DNA"/>
</dbReference>
<dbReference type="GO" id="GO:0003824">
    <property type="term" value="F:catalytic activity"/>
    <property type="evidence" value="ECO:0007669"/>
    <property type="project" value="InterPro"/>
</dbReference>
<dbReference type="KEGG" id="des:DSOUD_1231"/>
<name>A0A0M4DGJ4_9BACT</name>
<dbReference type="GO" id="GO:0046872">
    <property type="term" value="F:metal ion binding"/>
    <property type="evidence" value="ECO:0007669"/>
    <property type="project" value="UniProtKB-KW"/>
</dbReference>
<organism evidence="8 9">
    <name type="scientific">Desulfuromonas soudanensis</name>
    <dbReference type="NCBI Taxonomy" id="1603606"/>
    <lineage>
        <taxon>Bacteria</taxon>
        <taxon>Pseudomonadati</taxon>
        <taxon>Thermodesulfobacteriota</taxon>
        <taxon>Desulfuromonadia</taxon>
        <taxon>Desulfuromonadales</taxon>
        <taxon>Desulfuromonadaceae</taxon>
        <taxon>Desulfuromonas</taxon>
    </lineage>
</organism>
<dbReference type="RefSeq" id="WP_053550165.1">
    <property type="nucleotide sequence ID" value="NZ_CP010802.1"/>
</dbReference>
<dbReference type="InterPro" id="IPR023404">
    <property type="entry name" value="rSAM_horseshoe"/>
</dbReference>
<dbReference type="GO" id="GO:0051539">
    <property type="term" value="F:4 iron, 4 sulfur cluster binding"/>
    <property type="evidence" value="ECO:0007669"/>
    <property type="project" value="UniProtKB-KW"/>
</dbReference>
<evidence type="ECO:0000256" key="3">
    <source>
        <dbReference type="ARBA" id="ARBA00022723"/>
    </source>
</evidence>
<dbReference type="SUPFAM" id="SSF102114">
    <property type="entry name" value="Radical SAM enzymes"/>
    <property type="match status" value="1"/>
</dbReference>
<proteinExistence type="predicted"/>
<dbReference type="CDD" id="cd01335">
    <property type="entry name" value="Radical_SAM"/>
    <property type="match status" value="1"/>
</dbReference>
<dbReference type="InterPro" id="IPR007197">
    <property type="entry name" value="rSAM"/>
</dbReference>
<dbReference type="SFLD" id="SFLDG01123">
    <property type="entry name" value="methyltransferase_(Class_B)"/>
    <property type="match status" value="1"/>
</dbReference>
<dbReference type="SMART" id="SM00729">
    <property type="entry name" value="Elp3"/>
    <property type="match status" value="1"/>
</dbReference>
<dbReference type="GO" id="GO:0031419">
    <property type="term" value="F:cobalamin binding"/>
    <property type="evidence" value="ECO:0007669"/>
    <property type="project" value="InterPro"/>
</dbReference>
<keyword evidence="2" id="KW-0949">S-adenosyl-L-methionine</keyword>
<evidence type="ECO:0000259" key="6">
    <source>
        <dbReference type="PROSITE" id="PS51332"/>
    </source>
</evidence>
<dbReference type="OrthoDB" id="9762608at2"/>
<evidence type="ECO:0000256" key="4">
    <source>
        <dbReference type="ARBA" id="ARBA00023004"/>
    </source>
</evidence>
<evidence type="ECO:0000256" key="5">
    <source>
        <dbReference type="ARBA" id="ARBA00023014"/>
    </source>
</evidence>
<feature type="domain" description="B12-binding" evidence="6">
    <location>
        <begin position="6"/>
        <end position="149"/>
    </location>
</feature>
<evidence type="ECO:0000256" key="1">
    <source>
        <dbReference type="ARBA" id="ARBA00001966"/>
    </source>
</evidence>
<keyword evidence="5" id="KW-0411">Iron-sulfur</keyword>
<dbReference type="InterPro" id="IPR058240">
    <property type="entry name" value="rSAM_sf"/>
</dbReference>
<dbReference type="InterPro" id="IPR034466">
    <property type="entry name" value="Methyltransferase_Class_B"/>
</dbReference>
<evidence type="ECO:0000259" key="7">
    <source>
        <dbReference type="PROSITE" id="PS51918"/>
    </source>
</evidence>
<feature type="domain" description="Radical SAM core" evidence="7">
    <location>
        <begin position="176"/>
        <end position="399"/>
    </location>
</feature>
<dbReference type="NCBIfam" id="TIGR04072">
    <property type="entry name" value="rSAM_ladder_B12"/>
    <property type="match status" value="1"/>
</dbReference>
<dbReference type="Pfam" id="PF02310">
    <property type="entry name" value="B12-binding"/>
    <property type="match status" value="1"/>
</dbReference>
<dbReference type="STRING" id="1603606.DSOUD_1231"/>
<keyword evidence="3" id="KW-0479">Metal-binding</keyword>
<keyword evidence="9" id="KW-1185">Reference proteome</keyword>
<dbReference type="AlphaFoldDB" id="A0A0M4DGJ4"/>
<dbReference type="InterPro" id="IPR023969">
    <property type="entry name" value="CHP04072_B12-bd/rSAM"/>
</dbReference>
<dbReference type="PROSITE" id="PS51332">
    <property type="entry name" value="B12_BINDING"/>
    <property type="match status" value="1"/>
</dbReference>
<accession>A0A0M4DGJ4</accession>
<dbReference type="InterPro" id="IPR006638">
    <property type="entry name" value="Elp3/MiaA/NifB-like_rSAM"/>
</dbReference>